<dbReference type="InterPro" id="IPR036055">
    <property type="entry name" value="LDL_receptor-like_sf"/>
</dbReference>
<dbReference type="GO" id="GO:0046872">
    <property type="term" value="F:metal ion binding"/>
    <property type="evidence" value="ECO:0007669"/>
    <property type="project" value="UniProtKB-KW"/>
</dbReference>
<dbReference type="SUPFAM" id="SSF57424">
    <property type="entry name" value="LDL receptor-like module"/>
    <property type="match status" value="1"/>
</dbReference>
<sequence length="475" mass="54364">MHNEIRLMYHSHIWTCPKKIIEPHWWYQACLLHSLETISFYIDGQHICNSRQLSSPLPLNGTIVFGNDQDTLGGGFTPLQAYRGLITSFNIWPKVLHEEEILALGYCKQVSGRLLAWEQIPWQKYGHVETQEANPCEIKEIGLQFTLPKVLERKIVSSFCSEHGLRLPLPKTEEENMLLASKISTFDLKHCLSFSTPSPKVWLDVVYNSSMQMYVDESSGQISYFKPVKGMRRKFVVLDTHGDWKFDDGLQCGMCIGKPKYMPYYMQGLCSEHSLAQKHNIFYIRGNNGTIFHLQGTDGVVIAPLSKREWNIRHTVYDTLVATLKDSLFPFGTKQWELHNSEVICKKEANYSKIFITISNCGPGSFTCWDGTCVPLSSRCTLVSECRDGTDEMECFIIHPDESYQRHLSPVKQKLNLIVSLILTRTSVLPDILNVHPNNIPSCHWIWNSLHHTEQLPRPRCHESYNDVGAGSTVQ</sequence>
<protein>
    <recommendedName>
        <fullName evidence="8">Pentraxin (PTX) domain-containing protein</fullName>
    </recommendedName>
</protein>
<proteinExistence type="predicted"/>
<evidence type="ECO:0000256" key="3">
    <source>
        <dbReference type="ARBA" id="ARBA00022837"/>
    </source>
</evidence>
<evidence type="ECO:0000256" key="4">
    <source>
        <dbReference type="ARBA" id="ARBA00023157"/>
    </source>
</evidence>
<dbReference type="PANTHER" id="PTHR19277:SF125">
    <property type="entry name" value="B6"/>
    <property type="match status" value="1"/>
</dbReference>
<dbReference type="PROSITE" id="PS51828">
    <property type="entry name" value="PTX_2"/>
    <property type="match status" value="1"/>
</dbReference>
<dbReference type="SMART" id="SM00192">
    <property type="entry name" value="LDLa"/>
    <property type="match status" value="1"/>
</dbReference>
<dbReference type="PRINTS" id="PR00895">
    <property type="entry name" value="PENTAXIN"/>
</dbReference>
<dbReference type="EMBL" id="JAXCGZ010023085">
    <property type="protein sequence ID" value="KAK7017484.1"/>
    <property type="molecule type" value="Genomic_DNA"/>
</dbReference>
<organism evidence="9 10">
    <name type="scientific">Halocaridina rubra</name>
    <name type="common">Hawaiian red shrimp</name>
    <dbReference type="NCBI Taxonomy" id="373956"/>
    <lineage>
        <taxon>Eukaryota</taxon>
        <taxon>Metazoa</taxon>
        <taxon>Ecdysozoa</taxon>
        <taxon>Arthropoda</taxon>
        <taxon>Crustacea</taxon>
        <taxon>Multicrustacea</taxon>
        <taxon>Malacostraca</taxon>
        <taxon>Eumalacostraca</taxon>
        <taxon>Eucarida</taxon>
        <taxon>Decapoda</taxon>
        <taxon>Pleocyemata</taxon>
        <taxon>Caridea</taxon>
        <taxon>Atyoidea</taxon>
        <taxon>Atyidae</taxon>
        <taxon>Halocaridina</taxon>
    </lineage>
</organism>
<dbReference type="PROSITE" id="PS50068">
    <property type="entry name" value="LDLRA_2"/>
    <property type="match status" value="1"/>
</dbReference>
<reference evidence="9 10" key="1">
    <citation type="submission" date="2023-11" db="EMBL/GenBank/DDBJ databases">
        <title>Halocaridina rubra genome assembly.</title>
        <authorList>
            <person name="Smith C."/>
        </authorList>
    </citation>
    <scope>NUCLEOTIDE SEQUENCE [LARGE SCALE GENOMIC DNA]</scope>
    <source>
        <strain evidence="9">EP-1</strain>
        <tissue evidence="9">Whole</tissue>
    </source>
</reference>
<evidence type="ECO:0000259" key="8">
    <source>
        <dbReference type="PROSITE" id="PS51828"/>
    </source>
</evidence>
<keyword evidence="4 6" id="KW-1015">Disulfide bond</keyword>
<feature type="disulfide bond" evidence="6">
    <location>
        <begin position="368"/>
        <end position="386"/>
    </location>
</feature>
<dbReference type="Pfam" id="PF00354">
    <property type="entry name" value="Pentaxin"/>
    <property type="match status" value="1"/>
</dbReference>
<evidence type="ECO:0000256" key="1">
    <source>
        <dbReference type="ARBA" id="ARBA00001913"/>
    </source>
</evidence>
<keyword evidence="3" id="KW-0106">Calcium</keyword>
<evidence type="ECO:0000256" key="2">
    <source>
        <dbReference type="ARBA" id="ARBA00022723"/>
    </source>
</evidence>
<dbReference type="Pfam" id="PF00057">
    <property type="entry name" value="Ldl_recept_a"/>
    <property type="match status" value="1"/>
</dbReference>
<evidence type="ECO:0000313" key="9">
    <source>
        <dbReference type="EMBL" id="KAK7017484.1"/>
    </source>
</evidence>
<dbReference type="CDD" id="cd00112">
    <property type="entry name" value="LDLa"/>
    <property type="match status" value="1"/>
</dbReference>
<evidence type="ECO:0000256" key="6">
    <source>
        <dbReference type="PROSITE-ProRule" id="PRU00124"/>
    </source>
</evidence>
<dbReference type="Proteomes" id="UP001381693">
    <property type="component" value="Unassembled WGS sequence"/>
</dbReference>
<dbReference type="InterPro" id="IPR013320">
    <property type="entry name" value="ConA-like_dom_sf"/>
</dbReference>
<keyword evidence="10" id="KW-1185">Reference proteome</keyword>
<comment type="caution">
    <text evidence="9">The sequence shown here is derived from an EMBL/GenBank/DDBJ whole genome shotgun (WGS) entry which is preliminary data.</text>
</comment>
<accession>A0AAN8WC34</accession>
<dbReference type="Gene3D" id="4.10.400.10">
    <property type="entry name" value="Low-density Lipoprotein Receptor"/>
    <property type="match status" value="1"/>
</dbReference>
<comment type="cofactor">
    <cofactor evidence="1">
        <name>Ca(2+)</name>
        <dbReference type="ChEBI" id="CHEBI:29108"/>
    </cofactor>
</comment>
<dbReference type="InterPro" id="IPR051360">
    <property type="entry name" value="Neuronal_Pentraxin_Related"/>
</dbReference>
<feature type="domain" description="Pentraxin (PTX)" evidence="8">
    <location>
        <begin position="1"/>
        <end position="136"/>
    </location>
</feature>
<evidence type="ECO:0000256" key="5">
    <source>
        <dbReference type="ARBA" id="ARBA00023180"/>
    </source>
</evidence>
<evidence type="ECO:0000256" key="7">
    <source>
        <dbReference type="PROSITE-ProRule" id="PRU01172"/>
    </source>
</evidence>
<keyword evidence="2" id="KW-0479">Metal-binding</keyword>
<gene>
    <name evidence="9" type="ORF">SK128_010925</name>
</gene>
<feature type="disulfide bond" evidence="6">
    <location>
        <begin position="380"/>
        <end position="395"/>
    </location>
</feature>
<keyword evidence="5" id="KW-0325">Glycoprotein</keyword>
<name>A0AAN8WC34_HALRR</name>
<dbReference type="InterPro" id="IPR002172">
    <property type="entry name" value="LDrepeatLR_classA_rpt"/>
</dbReference>
<comment type="caution">
    <text evidence="7">Lacks conserved residue(s) required for the propagation of feature annotation.</text>
</comment>
<dbReference type="AlphaFoldDB" id="A0AAN8WC34"/>
<evidence type="ECO:0000313" key="10">
    <source>
        <dbReference type="Proteomes" id="UP001381693"/>
    </source>
</evidence>
<dbReference type="InterPro" id="IPR001759">
    <property type="entry name" value="PTX_dom"/>
</dbReference>
<feature type="disulfide bond" evidence="6">
    <location>
        <begin position="361"/>
        <end position="373"/>
    </location>
</feature>
<dbReference type="PANTHER" id="PTHR19277">
    <property type="entry name" value="PENTRAXIN"/>
    <property type="match status" value="1"/>
</dbReference>
<dbReference type="SUPFAM" id="SSF49899">
    <property type="entry name" value="Concanavalin A-like lectins/glucanases"/>
    <property type="match status" value="1"/>
</dbReference>
<dbReference type="Gene3D" id="2.60.120.200">
    <property type="match status" value="1"/>
</dbReference>